<name>A0AAV3X1C8_9CYAN</name>
<dbReference type="EMBL" id="BLAY01000002">
    <property type="protein sequence ID" value="GET35600.1"/>
    <property type="molecule type" value="Genomic_DNA"/>
</dbReference>
<sequence length="70" mass="7605">MVGKTRPYNIKNDTHPLLPDVMKCPHAKAWGYTNKARRSGLKFLQAALAAFVCLAILKHGATQTKQGVAG</sequence>
<dbReference type="AlphaFoldDB" id="A0AAV3X1C8"/>
<organism evidence="1 2">
    <name type="scientific">Microseira wollei NIES-4236</name>
    <dbReference type="NCBI Taxonomy" id="2530354"/>
    <lineage>
        <taxon>Bacteria</taxon>
        <taxon>Bacillati</taxon>
        <taxon>Cyanobacteriota</taxon>
        <taxon>Cyanophyceae</taxon>
        <taxon>Oscillatoriophycideae</taxon>
        <taxon>Aerosakkonematales</taxon>
        <taxon>Aerosakkonemataceae</taxon>
        <taxon>Microseira</taxon>
    </lineage>
</organism>
<dbReference type="Proteomes" id="UP001050975">
    <property type="component" value="Unassembled WGS sequence"/>
</dbReference>
<keyword evidence="2" id="KW-1185">Reference proteome</keyword>
<comment type="caution">
    <text evidence="1">The sequence shown here is derived from an EMBL/GenBank/DDBJ whole genome shotgun (WGS) entry which is preliminary data.</text>
</comment>
<proteinExistence type="predicted"/>
<evidence type="ECO:0008006" key="3">
    <source>
        <dbReference type="Google" id="ProtNLM"/>
    </source>
</evidence>
<gene>
    <name evidence="1" type="ORF">MiSe_03420</name>
</gene>
<evidence type="ECO:0000313" key="2">
    <source>
        <dbReference type="Proteomes" id="UP001050975"/>
    </source>
</evidence>
<accession>A0AAV3X1C8</accession>
<reference evidence="1" key="1">
    <citation type="submission" date="2019-10" db="EMBL/GenBank/DDBJ databases">
        <title>Draft genome sequece of Microseira wollei NIES-4236.</title>
        <authorList>
            <person name="Yamaguchi H."/>
            <person name="Suzuki S."/>
            <person name="Kawachi M."/>
        </authorList>
    </citation>
    <scope>NUCLEOTIDE SEQUENCE</scope>
    <source>
        <strain evidence="1">NIES-4236</strain>
    </source>
</reference>
<protein>
    <recommendedName>
        <fullName evidence="3">Transposase</fullName>
    </recommendedName>
</protein>
<evidence type="ECO:0000313" key="1">
    <source>
        <dbReference type="EMBL" id="GET35600.1"/>
    </source>
</evidence>